<accession>A0A392Q5W1</accession>
<protein>
    <submittedName>
        <fullName evidence="2">Uncharacterized protein</fullName>
    </submittedName>
</protein>
<keyword evidence="3" id="KW-1185">Reference proteome</keyword>
<organism evidence="2 3">
    <name type="scientific">Trifolium medium</name>
    <dbReference type="NCBI Taxonomy" id="97028"/>
    <lineage>
        <taxon>Eukaryota</taxon>
        <taxon>Viridiplantae</taxon>
        <taxon>Streptophyta</taxon>
        <taxon>Embryophyta</taxon>
        <taxon>Tracheophyta</taxon>
        <taxon>Spermatophyta</taxon>
        <taxon>Magnoliopsida</taxon>
        <taxon>eudicotyledons</taxon>
        <taxon>Gunneridae</taxon>
        <taxon>Pentapetalae</taxon>
        <taxon>rosids</taxon>
        <taxon>fabids</taxon>
        <taxon>Fabales</taxon>
        <taxon>Fabaceae</taxon>
        <taxon>Papilionoideae</taxon>
        <taxon>50 kb inversion clade</taxon>
        <taxon>NPAAA clade</taxon>
        <taxon>Hologalegina</taxon>
        <taxon>IRL clade</taxon>
        <taxon>Trifolieae</taxon>
        <taxon>Trifolium</taxon>
    </lineage>
</organism>
<dbReference type="AlphaFoldDB" id="A0A392Q5W1"/>
<feature type="region of interest" description="Disordered" evidence="1">
    <location>
        <begin position="1"/>
        <end position="35"/>
    </location>
</feature>
<proteinExistence type="predicted"/>
<dbReference type="EMBL" id="LXQA010112479">
    <property type="protein sequence ID" value="MCI18936.1"/>
    <property type="molecule type" value="Genomic_DNA"/>
</dbReference>
<sequence>NRKGEAKQIEEDEEVKAKRSEEEEEVIEQLAMKGE</sequence>
<evidence type="ECO:0000256" key="1">
    <source>
        <dbReference type="SAM" id="MobiDB-lite"/>
    </source>
</evidence>
<dbReference type="Proteomes" id="UP000265520">
    <property type="component" value="Unassembled WGS sequence"/>
</dbReference>
<reference evidence="2 3" key="1">
    <citation type="journal article" date="2018" name="Front. Plant Sci.">
        <title>Red Clover (Trifolium pratense) and Zigzag Clover (T. medium) - A Picture of Genomic Similarities and Differences.</title>
        <authorList>
            <person name="Dluhosova J."/>
            <person name="Istvanek J."/>
            <person name="Nedelnik J."/>
            <person name="Repkova J."/>
        </authorList>
    </citation>
    <scope>NUCLEOTIDE SEQUENCE [LARGE SCALE GENOMIC DNA]</scope>
    <source>
        <strain evidence="3">cv. 10/8</strain>
        <tissue evidence="2">Leaf</tissue>
    </source>
</reference>
<comment type="caution">
    <text evidence="2">The sequence shown here is derived from an EMBL/GenBank/DDBJ whole genome shotgun (WGS) entry which is preliminary data.</text>
</comment>
<feature type="non-terminal residue" evidence="2">
    <location>
        <position position="1"/>
    </location>
</feature>
<feature type="compositionally biased region" description="Basic and acidic residues" evidence="1">
    <location>
        <begin position="1"/>
        <end position="21"/>
    </location>
</feature>
<evidence type="ECO:0000313" key="2">
    <source>
        <dbReference type="EMBL" id="MCI18936.1"/>
    </source>
</evidence>
<name>A0A392Q5W1_9FABA</name>
<evidence type="ECO:0000313" key="3">
    <source>
        <dbReference type="Proteomes" id="UP000265520"/>
    </source>
</evidence>